<evidence type="ECO:0000313" key="14">
    <source>
        <dbReference type="EMBL" id="KHJ34943.1"/>
    </source>
</evidence>
<evidence type="ECO:0000256" key="11">
    <source>
        <dbReference type="SAM" id="MobiDB-lite"/>
    </source>
</evidence>
<keyword evidence="9 12" id="KW-0472">Membrane</keyword>
<name>A0A0B1P9L7_UNCNE</name>
<dbReference type="FunFam" id="2.30.30.40:FF:000213">
    <property type="entry name" value="High osmolarity signaling protein SHO1"/>
    <property type="match status" value="1"/>
</dbReference>
<keyword evidence="4 10" id="KW-0728">SH3 domain</keyword>
<sequence>MPSYGSLHSPSLRKMNGGIDGNSRRLDNMRPVDLDNILGDPFALATISISVLAWLVAFVGSVVSTAEKLVPDFPNYSWFALAYMLCCILGIIIVLAQDTAQNYHIAIVGFLACGLVLTTSSTNSLVYSADGAKHTVAAGHIVLSMVNIVWIFYFGSTPTATPRAYLDSFAIYKDRQPSVVGRGVNSEYNIGRPGTSISSTTAPQMYSSSQQAGLKSSMPTVPTTANGIGSEQNVSQQRFTVPGPTTNNNLGAASQINNDPSPLEVGVPTEYPYRAKAIYSYEANPEDANEISFAKHELLEVSDVSGRWWQAKKENGETGIAPSNYLILL</sequence>
<dbReference type="InterPro" id="IPR035522">
    <property type="entry name" value="Sho1_SH3"/>
</dbReference>
<dbReference type="SMART" id="SM00326">
    <property type="entry name" value="SH3"/>
    <property type="match status" value="1"/>
</dbReference>
<evidence type="ECO:0000256" key="2">
    <source>
        <dbReference type="ARBA" id="ARBA00009739"/>
    </source>
</evidence>
<feature type="transmembrane region" description="Helical" evidence="12">
    <location>
        <begin position="76"/>
        <end position="97"/>
    </location>
</feature>
<dbReference type="InterPro" id="IPR036028">
    <property type="entry name" value="SH3-like_dom_sf"/>
</dbReference>
<evidence type="ECO:0000256" key="5">
    <source>
        <dbReference type="ARBA" id="ARBA00022475"/>
    </source>
</evidence>
<comment type="subcellular location">
    <subcellularLocation>
        <location evidence="1">Cell membrane</location>
        <topology evidence="1">Multi-pass membrane protein</topology>
    </subcellularLocation>
</comment>
<evidence type="ECO:0000256" key="8">
    <source>
        <dbReference type="ARBA" id="ARBA00023016"/>
    </source>
</evidence>
<reference evidence="14 15" key="1">
    <citation type="journal article" date="2014" name="BMC Genomics">
        <title>Adaptive genomic structural variation in the grape powdery mildew pathogen, Erysiphe necator.</title>
        <authorList>
            <person name="Jones L."/>
            <person name="Riaz S."/>
            <person name="Morales-Cruz A."/>
            <person name="Amrine K.C."/>
            <person name="McGuire B."/>
            <person name="Gubler W.D."/>
            <person name="Walker M.A."/>
            <person name="Cantu D."/>
        </authorList>
    </citation>
    <scope>NUCLEOTIDE SEQUENCE [LARGE SCALE GENOMIC DNA]</scope>
    <source>
        <strain evidence="15">c</strain>
    </source>
</reference>
<feature type="transmembrane region" description="Helical" evidence="12">
    <location>
        <begin position="137"/>
        <end position="155"/>
    </location>
</feature>
<dbReference type="AlphaFoldDB" id="A0A0B1P9L7"/>
<keyword evidence="8" id="KW-0346">Stress response</keyword>
<comment type="similarity">
    <text evidence="2">Belongs to the SHO1 family.</text>
</comment>
<keyword evidence="15" id="KW-1185">Reference proteome</keyword>
<comment type="caution">
    <text evidence="14">The sequence shown here is derived from an EMBL/GenBank/DDBJ whole genome shotgun (WGS) entry which is preliminary data.</text>
</comment>
<dbReference type="GO" id="GO:0007232">
    <property type="term" value="P:osmosensory signaling pathway via Sho1 osmosensor"/>
    <property type="evidence" value="ECO:0007669"/>
    <property type="project" value="UniProtKB-ARBA"/>
</dbReference>
<protein>
    <submittedName>
        <fullName evidence="14">Putative sh3-domain-containing protein</fullName>
    </submittedName>
</protein>
<keyword evidence="7 12" id="KW-1133">Transmembrane helix</keyword>
<evidence type="ECO:0000256" key="7">
    <source>
        <dbReference type="ARBA" id="ARBA00022989"/>
    </source>
</evidence>
<dbReference type="GO" id="GO:0005886">
    <property type="term" value="C:plasma membrane"/>
    <property type="evidence" value="ECO:0007669"/>
    <property type="project" value="UniProtKB-SubCell"/>
</dbReference>
<organism evidence="14 15">
    <name type="scientific">Uncinula necator</name>
    <name type="common">Grape powdery mildew</name>
    <dbReference type="NCBI Taxonomy" id="52586"/>
    <lineage>
        <taxon>Eukaryota</taxon>
        <taxon>Fungi</taxon>
        <taxon>Dikarya</taxon>
        <taxon>Ascomycota</taxon>
        <taxon>Pezizomycotina</taxon>
        <taxon>Leotiomycetes</taxon>
        <taxon>Erysiphales</taxon>
        <taxon>Erysiphaceae</taxon>
        <taxon>Erysiphe</taxon>
    </lineage>
</organism>
<gene>
    <name evidence="14" type="ORF">EV44_g5781</name>
</gene>
<dbReference type="HOGENOM" id="CLU_043316_1_0_1"/>
<evidence type="ECO:0000256" key="12">
    <source>
        <dbReference type="SAM" id="Phobius"/>
    </source>
</evidence>
<dbReference type="CDD" id="cd11855">
    <property type="entry name" value="SH3_Sho1p"/>
    <property type="match status" value="1"/>
</dbReference>
<accession>A0A0B1P9L7</accession>
<dbReference type="Proteomes" id="UP000030854">
    <property type="component" value="Unassembled WGS sequence"/>
</dbReference>
<comment type="subunit">
    <text evidence="3">Forms homooligomers.</text>
</comment>
<evidence type="ECO:0000256" key="9">
    <source>
        <dbReference type="ARBA" id="ARBA00023136"/>
    </source>
</evidence>
<keyword evidence="5" id="KW-1003">Cell membrane</keyword>
<dbReference type="Pfam" id="PF00018">
    <property type="entry name" value="SH3_1"/>
    <property type="match status" value="1"/>
</dbReference>
<evidence type="ECO:0000256" key="10">
    <source>
        <dbReference type="PROSITE-ProRule" id="PRU00192"/>
    </source>
</evidence>
<feature type="region of interest" description="Disordered" evidence="11">
    <location>
        <begin position="1"/>
        <end position="24"/>
    </location>
</feature>
<keyword evidence="6 12" id="KW-0812">Transmembrane</keyword>
<evidence type="ECO:0000259" key="13">
    <source>
        <dbReference type="PROSITE" id="PS50002"/>
    </source>
</evidence>
<dbReference type="Gene3D" id="2.30.30.40">
    <property type="entry name" value="SH3 Domains"/>
    <property type="match status" value="1"/>
</dbReference>
<dbReference type="PROSITE" id="PS50002">
    <property type="entry name" value="SH3"/>
    <property type="match status" value="1"/>
</dbReference>
<evidence type="ECO:0000256" key="4">
    <source>
        <dbReference type="ARBA" id="ARBA00022443"/>
    </source>
</evidence>
<dbReference type="STRING" id="52586.A0A0B1P9L7"/>
<proteinExistence type="inferred from homology"/>
<evidence type="ECO:0000313" key="15">
    <source>
        <dbReference type="Proteomes" id="UP000030854"/>
    </source>
</evidence>
<feature type="domain" description="SH3" evidence="13">
    <location>
        <begin position="270"/>
        <end position="329"/>
    </location>
</feature>
<dbReference type="OMA" id="NIVWIFY"/>
<evidence type="ECO:0000256" key="6">
    <source>
        <dbReference type="ARBA" id="ARBA00022692"/>
    </source>
</evidence>
<evidence type="ECO:0000256" key="1">
    <source>
        <dbReference type="ARBA" id="ARBA00004651"/>
    </source>
</evidence>
<dbReference type="EMBL" id="JNVN01000609">
    <property type="protein sequence ID" value="KHJ34943.1"/>
    <property type="molecule type" value="Genomic_DNA"/>
</dbReference>
<evidence type="ECO:0000256" key="3">
    <source>
        <dbReference type="ARBA" id="ARBA00011175"/>
    </source>
</evidence>
<feature type="transmembrane region" description="Helical" evidence="12">
    <location>
        <begin position="42"/>
        <end position="64"/>
    </location>
</feature>
<feature type="transmembrane region" description="Helical" evidence="12">
    <location>
        <begin position="103"/>
        <end position="125"/>
    </location>
</feature>
<dbReference type="InterPro" id="IPR001452">
    <property type="entry name" value="SH3_domain"/>
</dbReference>
<dbReference type="SUPFAM" id="SSF50044">
    <property type="entry name" value="SH3-domain"/>
    <property type="match status" value="1"/>
</dbReference>